<keyword evidence="1" id="KW-0175">Coiled coil</keyword>
<feature type="compositionally biased region" description="Polar residues" evidence="2">
    <location>
        <begin position="631"/>
        <end position="671"/>
    </location>
</feature>
<evidence type="ECO:0000256" key="1">
    <source>
        <dbReference type="SAM" id="Coils"/>
    </source>
</evidence>
<dbReference type="InParanoid" id="A0A6P5LL73"/>
<evidence type="ECO:0000313" key="5">
    <source>
        <dbReference type="RefSeq" id="XP_020858328.1"/>
    </source>
</evidence>
<feature type="region of interest" description="Disordered" evidence="2">
    <location>
        <begin position="1"/>
        <end position="21"/>
    </location>
</feature>
<dbReference type="KEGG" id="pcw:110219377"/>
<feature type="compositionally biased region" description="Low complexity" evidence="2">
    <location>
        <begin position="672"/>
        <end position="688"/>
    </location>
</feature>
<dbReference type="GO" id="GO:0030031">
    <property type="term" value="P:cell projection assembly"/>
    <property type="evidence" value="ECO:0007669"/>
    <property type="project" value="TreeGrafter"/>
</dbReference>
<accession>A0A6P5LL73</accession>
<evidence type="ECO:0000313" key="4">
    <source>
        <dbReference type="Proteomes" id="UP000515140"/>
    </source>
</evidence>
<dbReference type="Proteomes" id="UP000515140">
    <property type="component" value="Unplaced"/>
</dbReference>
<dbReference type="CTD" id="84074"/>
<gene>
    <name evidence="5" type="primary">QRICH2</name>
</gene>
<dbReference type="Pfam" id="PF16043">
    <property type="entry name" value="DUF4795"/>
    <property type="match status" value="1"/>
</dbReference>
<organism evidence="4 5">
    <name type="scientific">Phascolarctos cinereus</name>
    <name type="common">Koala</name>
    <dbReference type="NCBI Taxonomy" id="38626"/>
    <lineage>
        <taxon>Eukaryota</taxon>
        <taxon>Metazoa</taxon>
        <taxon>Chordata</taxon>
        <taxon>Craniata</taxon>
        <taxon>Vertebrata</taxon>
        <taxon>Euteleostomi</taxon>
        <taxon>Mammalia</taxon>
        <taxon>Metatheria</taxon>
        <taxon>Diprotodontia</taxon>
        <taxon>Phascolarctidae</taxon>
        <taxon>Phascolarctos</taxon>
    </lineage>
</organism>
<dbReference type="GO" id="GO:0036126">
    <property type="term" value="C:sperm flagellum"/>
    <property type="evidence" value="ECO:0007669"/>
    <property type="project" value="TreeGrafter"/>
</dbReference>
<reference evidence="5" key="1">
    <citation type="submission" date="2025-08" db="UniProtKB">
        <authorList>
            <consortium name="RefSeq"/>
        </authorList>
    </citation>
    <scope>IDENTIFICATION</scope>
    <source>
        <tissue evidence="5">Spleen</tissue>
    </source>
</reference>
<proteinExistence type="predicted"/>
<dbReference type="PANTHER" id="PTHR46766:SF1">
    <property type="entry name" value="GLUTAMINE-RICH PROTEIN 2"/>
    <property type="match status" value="1"/>
</dbReference>
<evidence type="ECO:0000256" key="2">
    <source>
        <dbReference type="SAM" id="MobiDB-lite"/>
    </source>
</evidence>
<dbReference type="AlphaFoldDB" id="A0A6P5LL73"/>
<sequence length="688" mass="78478">MYSLHPYQQHRTPSQKSKEGEGFSFPFALETLRLMGELTNYYLILKEQMGALDEDAGHSELEKLQFLIGKLTNKTIPDDMLEQLRGLKALTKEIQEEREKMKLMQRILEGEEEEAEEERERSGHLSLQLNILRSNVNDIEKELALLRERQEQGKAIVEQSVTEATLYLQEQLDKLRLIIESMLTSSSTLLSMSMAPPKTPAPLNPDKIDPNATCPACSLDLSQQVSRLVQRYEQLQDMVNNLMISRPSKKYQLQNQDEELLGHIQATILQVQGDCEKLNITTGNLIEDHRQKQKDIEVLYQSLEKLEKEKANREHLEMEIDVKADKTALAAKVSRIQFDATTEQLNQMMQDLLTKMTGQEKDWKKILDKLLVEMDTKLDRLELDPVKKMLEERWKALRQQLKNQSPLYQADEAAIMRRQVLAHFHCLSCNRPLETAISGQIIPSVPSGPGLPAHRSNRPYTIYELEQVRQQSRNMRLGTAFQRSELGQLERSVGRLHSMHSKMLMDIEKVQIHFGGSVKASSQMIRELIQAQCLGSSYYKRLQDMPDYSYMSVSRRCGGSHTLTFPYRRYGRLQHLAHCIYPAEDIQASLKHEVDILGLDGHIYKGRLETRLPVIPTKESPMKNKPKNLGSAGQNRQSPSRPQSAQMTAASVTSLQTKGRPVSSQGRLTQLNATHPPSPTTANPSNNP</sequence>
<feature type="coiled-coil region" evidence="1">
    <location>
        <begin position="286"/>
        <end position="326"/>
    </location>
</feature>
<dbReference type="PANTHER" id="PTHR46766">
    <property type="entry name" value="GLUTAMINE-RICH PROTEIN 2"/>
    <property type="match status" value="1"/>
</dbReference>
<feature type="domain" description="DUF4795" evidence="3">
    <location>
        <begin position="254"/>
        <end position="460"/>
    </location>
</feature>
<dbReference type="GeneID" id="110219377"/>
<evidence type="ECO:0000259" key="3">
    <source>
        <dbReference type="Pfam" id="PF16043"/>
    </source>
</evidence>
<dbReference type="GO" id="GO:0030317">
    <property type="term" value="P:flagellated sperm motility"/>
    <property type="evidence" value="ECO:0007669"/>
    <property type="project" value="TreeGrafter"/>
</dbReference>
<protein>
    <submittedName>
        <fullName evidence="5">Glutamine-rich protein 2</fullName>
    </submittedName>
</protein>
<dbReference type="RefSeq" id="XP_020858328.1">
    <property type="nucleotide sequence ID" value="XM_021002669.1"/>
</dbReference>
<feature type="coiled-coil region" evidence="1">
    <location>
        <begin position="80"/>
        <end position="149"/>
    </location>
</feature>
<name>A0A6P5LL73_PHACI</name>
<dbReference type="InterPro" id="IPR032013">
    <property type="entry name" value="DUF4795"/>
</dbReference>
<keyword evidence="4" id="KW-1185">Reference proteome</keyword>
<feature type="region of interest" description="Disordered" evidence="2">
    <location>
        <begin position="614"/>
        <end position="688"/>
    </location>
</feature>